<dbReference type="RefSeq" id="WP_311498994.1">
    <property type="nucleotide sequence ID" value="NZ_JAVRHN010000003.1"/>
</dbReference>
<sequence>MFKEELKEHFSKFNTSPFLFIGSGFSRRYMGLPCWEDLLKESCANLGLSKPFNYYKSNANSNLPRVASLMGKDFNSVWWESESFVDSRTEFEDKAQTEYSPLKYEISKRIRGEGNLLDDEKLEKELKLIKKVNIDGVITTNWDCLIESVFPDFNKYIGQEELIFSELFSIGELYKIHGCISNPNTLILTEEDYKLYHERNSYLAAKLLTIFIENPIVFIGYSLDDSNIQEILKSILKCLTKEKVEKLKDRLVFCQWSPEVKNPTITDSSILISETVIPIKLVSLESYNELFTVLANNRKKMPIKVLRQMKGMVYDFVKTSDSKHKVYVTDNLENLEDVHNAEFVYGVGLRDKLSEKGIKGLELVDILTDAVIPQNYNPEKIAKLSLPYLATTATYIPYFKHLREGNFLNNEDGIDEESDIKEFSPGFIGKVNALSLEDFKPKGSYLRKEYIINEKYASFDELKNDCELYHTLIYTPLLQVDKIDLKDLIEFLQENVELLNDSRLGTHYRKLVCLYDFLHFKLQL</sequence>
<keyword evidence="2" id="KW-1185">Reference proteome</keyword>
<dbReference type="InterPro" id="IPR011202">
    <property type="entry name" value="UCP014677"/>
</dbReference>
<proteinExistence type="predicted"/>
<dbReference type="Pfam" id="PF13289">
    <property type="entry name" value="SIR2_2"/>
    <property type="match status" value="1"/>
</dbReference>
<dbReference type="PIRSF" id="PIRSF014677">
    <property type="entry name" value="UCP014677"/>
    <property type="match status" value="1"/>
</dbReference>
<evidence type="ECO:0000313" key="1">
    <source>
        <dbReference type="EMBL" id="MDT0685574.1"/>
    </source>
</evidence>
<comment type="caution">
    <text evidence="1">The sequence shown here is derived from an EMBL/GenBank/DDBJ whole genome shotgun (WGS) entry which is preliminary data.</text>
</comment>
<name>A0ABU3DPX6_9FLAO</name>
<organism evidence="1 2">
    <name type="scientific">Autumnicola psychrophila</name>
    <dbReference type="NCBI Taxonomy" id="3075592"/>
    <lineage>
        <taxon>Bacteria</taxon>
        <taxon>Pseudomonadati</taxon>
        <taxon>Bacteroidota</taxon>
        <taxon>Flavobacteriia</taxon>
        <taxon>Flavobacteriales</taxon>
        <taxon>Flavobacteriaceae</taxon>
        <taxon>Autumnicola</taxon>
    </lineage>
</organism>
<protein>
    <submittedName>
        <fullName evidence="1">SIR2 family protein</fullName>
    </submittedName>
</protein>
<evidence type="ECO:0000313" key="2">
    <source>
        <dbReference type="Proteomes" id="UP001253848"/>
    </source>
</evidence>
<dbReference type="EMBL" id="JAVRHN010000003">
    <property type="protein sequence ID" value="MDT0685574.1"/>
    <property type="molecule type" value="Genomic_DNA"/>
</dbReference>
<accession>A0ABU3DPX6</accession>
<dbReference type="Proteomes" id="UP001253848">
    <property type="component" value="Unassembled WGS sequence"/>
</dbReference>
<reference evidence="1 2" key="1">
    <citation type="submission" date="2023-09" db="EMBL/GenBank/DDBJ databases">
        <authorList>
            <person name="Rey-Velasco X."/>
        </authorList>
    </citation>
    <scope>NUCLEOTIDE SEQUENCE [LARGE SCALE GENOMIC DNA]</scope>
    <source>
        <strain evidence="1 2">F225</strain>
    </source>
</reference>
<gene>
    <name evidence="1" type="ORF">RM541_04325</name>
</gene>